<feature type="domain" description="Restriction endonuclease type IV Mrr" evidence="2">
    <location>
        <begin position="24"/>
        <end position="119"/>
    </location>
</feature>
<dbReference type="InterPro" id="IPR011335">
    <property type="entry name" value="Restrct_endonuc-II-like"/>
</dbReference>
<keyword evidence="1" id="KW-0472">Membrane</keyword>
<reference evidence="3 4" key="1">
    <citation type="submission" date="2019-11" db="EMBL/GenBank/DDBJ databases">
        <title>Pseudodesulfovibrio alkaliphilus, sp. nov., an alkaliphilic sulfate-reducing bacteria from mud volcano of Taman peninsula, Russia.</title>
        <authorList>
            <person name="Frolova A."/>
            <person name="Merkel A.Y."/>
            <person name="Slobodkin A.I."/>
        </authorList>
    </citation>
    <scope>NUCLEOTIDE SEQUENCE [LARGE SCALE GENOMIC DNA]</scope>
    <source>
        <strain evidence="3 4">F-1</strain>
    </source>
</reference>
<dbReference type="EMBL" id="WODC01000007">
    <property type="protein sequence ID" value="MUM78290.1"/>
    <property type="molecule type" value="Genomic_DNA"/>
</dbReference>
<dbReference type="InterPro" id="IPR011856">
    <property type="entry name" value="tRNA_endonuc-like_dom_sf"/>
</dbReference>
<evidence type="ECO:0000259" key="2">
    <source>
        <dbReference type="Pfam" id="PF04471"/>
    </source>
</evidence>
<dbReference type="RefSeq" id="WP_155934904.1">
    <property type="nucleotide sequence ID" value="NZ_WODC01000007.1"/>
</dbReference>
<name>A0A7K1KQP6_9BACT</name>
<comment type="caution">
    <text evidence="3">The sequence shown here is derived from an EMBL/GenBank/DDBJ whole genome shotgun (WGS) entry which is preliminary data.</text>
</comment>
<dbReference type="Proteomes" id="UP000461162">
    <property type="component" value="Unassembled WGS sequence"/>
</dbReference>
<gene>
    <name evidence="3" type="ORF">GKC30_11655</name>
</gene>
<dbReference type="GO" id="GO:0009307">
    <property type="term" value="P:DNA restriction-modification system"/>
    <property type="evidence" value="ECO:0007669"/>
    <property type="project" value="InterPro"/>
</dbReference>
<dbReference type="SUPFAM" id="SSF52980">
    <property type="entry name" value="Restriction endonuclease-like"/>
    <property type="match status" value="1"/>
</dbReference>
<dbReference type="Gene3D" id="3.40.1350.10">
    <property type="match status" value="1"/>
</dbReference>
<dbReference type="GO" id="GO:0015666">
    <property type="term" value="F:restriction endodeoxyribonuclease activity"/>
    <property type="evidence" value="ECO:0007669"/>
    <property type="project" value="TreeGrafter"/>
</dbReference>
<accession>A0A7K1KQP6</accession>
<dbReference type="InterPro" id="IPR007560">
    <property type="entry name" value="Restrct_endonuc_IV_Mrr"/>
</dbReference>
<proteinExistence type="predicted"/>
<dbReference type="GO" id="GO:0003677">
    <property type="term" value="F:DNA binding"/>
    <property type="evidence" value="ECO:0007669"/>
    <property type="project" value="InterPro"/>
</dbReference>
<evidence type="ECO:0000313" key="4">
    <source>
        <dbReference type="Proteomes" id="UP000461162"/>
    </source>
</evidence>
<protein>
    <recommendedName>
        <fullName evidence="2">Restriction endonuclease type IV Mrr domain-containing protein</fullName>
    </recommendedName>
</protein>
<evidence type="ECO:0000256" key="1">
    <source>
        <dbReference type="SAM" id="Phobius"/>
    </source>
</evidence>
<dbReference type="PANTHER" id="PTHR30015">
    <property type="entry name" value="MRR RESTRICTION SYSTEM PROTEIN"/>
    <property type="match status" value="1"/>
</dbReference>
<dbReference type="InterPro" id="IPR052906">
    <property type="entry name" value="Type_IV_Methyl-Rstrct_Enzyme"/>
</dbReference>
<feature type="transmembrane region" description="Helical" evidence="1">
    <location>
        <begin position="276"/>
        <end position="294"/>
    </location>
</feature>
<keyword evidence="4" id="KW-1185">Reference proteome</keyword>
<keyword evidence="1" id="KW-0812">Transmembrane</keyword>
<dbReference type="AlphaFoldDB" id="A0A7K1KQP6"/>
<organism evidence="3 4">
    <name type="scientific">Pseudodesulfovibrio alkaliphilus</name>
    <dbReference type="NCBI Taxonomy" id="2661613"/>
    <lineage>
        <taxon>Bacteria</taxon>
        <taxon>Pseudomonadati</taxon>
        <taxon>Thermodesulfobacteriota</taxon>
        <taxon>Desulfovibrionia</taxon>
        <taxon>Desulfovibrionales</taxon>
        <taxon>Desulfovibrionaceae</taxon>
    </lineage>
</organism>
<dbReference type="Pfam" id="PF04471">
    <property type="entry name" value="Mrr_cat"/>
    <property type="match status" value="1"/>
</dbReference>
<dbReference type="PANTHER" id="PTHR30015:SF6">
    <property type="entry name" value="SLL1429 PROTEIN"/>
    <property type="match status" value="1"/>
</dbReference>
<keyword evidence="1" id="KW-1133">Transmembrane helix</keyword>
<sequence length="299" mass="34072">MPKTDFSKLKIKQILQHSLPIRFQDMDPLDFEDFIAYLFVKKGYEVQPTSYSGDYGADIIVSKNGTKIAVQVKRYHKKNKVDVKNVNQVIGAKSYYGCNSALIITTSDFTKPAHNLIKTTSTLWWSWNELQKNVSEVFLEGKDVFQTNIKTMCGSYALRISNIEYNQHMKRIGNCTLVFAELTNSGPNVNIAIGLPTYISNKNNQVEASYWYEGYFAGGMVYSGASIEIAFMFRSEQVPRVTIRDRFILPLRSGESDIEYIEASMPAGAIISKKRLFFKYLGWSLLFAFAYFFVKSAAR</sequence>
<evidence type="ECO:0000313" key="3">
    <source>
        <dbReference type="EMBL" id="MUM78290.1"/>
    </source>
</evidence>